<keyword evidence="2" id="KW-1185">Reference proteome</keyword>
<dbReference type="AlphaFoldDB" id="A0A8X6SHB9"/>
<dbReference type="EMBL" id="BMAU01021321">
    <property type="protein sequence ID" value="GFY13331.1"/>
    <property type="molecule type" value="Genomic_DNA"/>
</dbReference>
<gene>
    <name evidence="1" type="ORF">TNCV_2335951</name>
</gene>
<name>A0A8X6SHB9_TRICX</name>
<protein>
    <submittedName>
        <fullName evidence="1">Uncharacterized protein</fullName>
    </submittedName>
</protein>
<sequence>MEVTGVTIGQTARDYADTVDTARIWRAEKTAEAHCKAARTLFRALKAAENDNFGETEGLFCDLGIAVINVQLSQFGGEHRHDGSWVISWQVAHQLRRSDSIVRSCWDQWIREMLFTRRPGSGRPRQTSRREEHTSFNLSSDDNRVRVWRLLGERLNSAFALQ</sequence>
<comment type="caution">
    <text evidence="1">The sequence shown here is derived from an EMBL/GenBank/DDBJ whole genome shotgun (WGS) entry which is preliminary data.</text>
</comment>
<reference evidence="1" key="1">
    <citation type="submission" date="2020-08" db="EMBL/GenBank/DDBJ databases">
        <title>Multicomponent nature underlies the extraordinary mechanical properties of spider dragline silk.</title>
        <authorList>
            <person name="Kono N."/>
            <person name="Nakamura H."/>
            <person name="Mori M."/>
            <person name="Yoshida Y."/>
            <person name="Ohtoshi R."/>
            <person name="Malay A.D."/>
            <person name="Moran D.A.P."/>
            <person name="Tomita M."/>
            <person name="Numata K."/>
            <person name="Arakawa K."/>
        </authorList>
    </citation>
    <scope>NUCLEOTIDE SEQUENCE</scope>
</reference>
<dbReference type="Proteomes" id="UP000887159">
    <property type="component" value="Unassembled WGS sequence"/>
</dbReference>
<evidence type="ECO:0000313" key="2">
    <source>
        <dbReference type="Proteomes" id="UP000887159"/>
    </source>
</evidence>
<accession>A0A8X6SHB9</accession>
<organism evidence="1 2">
    <name type="scientific">Trichonephila clavipes</name>
    <name type="common">Golden silk orbweaver</name>
    <name type="synonym">Nephila clavipes</name>
    <dbReference type="NCBI Taxonomy" id="2585209"/>
    <lineage>
        <taxon>Eukaryota</taxon>
        <taxon>Metazoa</taxon>
        <taxon>Ecdysozoa</taxon>
        <taxon>Arthropoda</taxon>
        <taxon>Chelicerata</taxon>
        <taxon>Arachnida</taxon>
        <taxon>Araneae</taxon>
        <taxon>Araneomorphae</taxon>
        <taxon>Entelegynae</taxon>
        <taxon>Araneoidea</taxon>
        <taxon>Nephilidae</taxon>
        <taxon>Trichonephila</taxon>
    </lineage>
</organism>
<proteinExistence type="predicted"/>
<evidence type="ECO:0000313" key="1">
    <source>
        <dbReference type="EMBL" id="GFY13331.1"/>
    </source>
</evidence>